<accession>A0A7X1J704</accession>
<dbReference type="RefSeq" id="WP_186285222.1">
    <property type="nucleotide sequence ID" value="NZ_JACMSF010000035.1"/>
</dbReference>
<dbReference type="GO" id="GO:0000160">
    <property type="term" value="P:phosphorelay signal transduction system"/>
    <property type="evidence" value="ECO:0007669"/>
    <property type="project" value="InterPro"/>
</dbReference>
<dbReference type="InterPro" id="IPR001789">
    <property type="entry name" value="Sig_transdc_resp-reg_receiver"/>
</dbReference>
<gene>
    <name evidence="4" type="ORF">H4N64_28115</name>
</gene>
<protein>
    <recommendedName>
        <fullName evidence="3">Response regulatory domain-containing protein</fullName>
    </recommendedName>
</protein>
<name>A0A7X1J704_9ACTN</name>
<dbReference type="Gene3D" id="3.40.50.2300">
    <property type="match status" value="1"/>
</dbReference>
<keyword evidence="2" id="KW-0812">Transmembrane</keyword>
<proteinExistence type="predicted"/>
<reference evidence="4 5" key="1">
    <citation type="submission" date="2020-08" db="EMBL/GenBank/DDBJ databases">
        <title>Streptomyces sp. PSKA01 genome sequencing and assembly.</title>
        <authorList>
            <person name="Mandal S."/>
            <person name="Maiti P.K."/>
            <person name="Das P."/>
        </authorList>
    </citation>
    <scope>NUCLEOTIDE SEQUENCE [LARGE SCALE GENOMIC DNA]</scope>
    <source>
        <strain evidence="4 5">PSKA01</strain>
    </source>
</reference>
<feature type="domain" description="Response regulatory" evidence="3">
    <location>
        <begin position="81"/>
        <end position="202"/>
    </location>
</feature>
<keyword evidence="2" id="KW-1133">Transmembrane helix</keyword>
<dbReference type="AlphaFoldDB" id="A0A7X1J704"/>
<feature type="modified residue" description="4-aspartylphosphate" evidence="1">
    <location>
        <position position="130"/>
    </location>
</feature>
<evidence type="ECO:0000313" key="5">
    <source>
        <dbReference type="Proteomes" id="UP000584670"/>
    </source>
</evidence>
<dbReference type="SUPFAM" id="SSF52172">
    <property type="entry name" value="CheY-like"/>
    <property type="match status" value="1"/>
</dbReference>
<evidence type="ECO:0000256" key="2">
    <source>
        <dbReference type="SAM" id="Phobius"/>
    </source>
</evidence>
<keyword evidence="5" id="KW-1185">Reference proteome</keyword>
<sequence length="202" mass="22098">MGDAAWIILIIFGSLIVLYVISAVFFPDVTRSKLHQLHKASLTTEGISLEFLSEAVKQKENRQPKAAELEALLHGLPSPRRLLWVDDNPQNNLNEVQALRSADLDVDIATSNAEAVILARHRTYDAVISDIKRDPPEPQSAGLDLGKELAAIPGVQAEDLPIIFYVGRVEQDRTTEGYPVTDTPTGLFETLKASLTSQTGVS</sequence>
<dbReference type="Proteomes" id="UP000584670">
    <property type="component" value="Unassembled WGS sequence"/>
</dbReference>
<evidence type="ECO:0000313" key="4">
    <source>
        <dbReference type="EMBL" id="MBC2905373.1"/>
    </source>
</evidence>
<evidence type="ECO:0000259" key="3">
    <source>
        <dbReference type="PROSITE" id="PS50110"/>
    </source>
</evidence>
<dbReference type="PROSITE" id="PS50110">
    <property type="entry name" value="RESPONSE_REGULATORY"/>
    <property type="match status" value="1"/>
</dbReference>
<feature type="transmembrane region" description="Helical" evidence="2">
    <location>
        <begin position="6"/>
        <end position="26"/>
    </location>
</feature>
<organism evidence="4 5">
    <name type="scientific">Streptomyces cupreus</name>
    <dbReference type="NCBI Taxonomy" id="2759956"/>
    <lineage>
        <taxon>Bacteria</taxon>
        <taxon>Bacillati</taxon>
        <taxon>Actinomycetota</taxon>
        <taxon>Actinomycetes</taxon>
        <taxon>Kitasatosporales</taxon>
        <taxon>Streptomycetaceae</taxon>
        <taxon>Streptomyces</taxon>
    </lineage>
</organism>
<dbReference type="InterPro" id="IPR011006">
    <property type="entry name" value="CheY-like_superfamily"/>
</dbReference>
<keyword evidence="1" id="KW-0597">Phosphoprotein</keyword>
<keyword evidence="2" id="KW-0472">Membrane</keyword>
<comment type="caution">
    <text evidence="4">The sequence shown here is derived from an EMBL/GenBank/DDBJ whole genome shotgun (WGS) entry which is preliminary data.</text>
</comment>
<evidence type="ECO:0000256" key="1">
    <source>
        <dbReference type="PROSITE-ProRule" id="PRU00169"/>
    </source>
</evidence>
<dbReference type="EMBL" id="JACMSF010000035">
    <property type="protein sequence ID" value="MBC2905373.1"/>
    <property type="molecule type" value="Genomic_DNA"/>
</dbReference>